<accession>A0A8J9YQG8</accession>
<dbReference type="PANTHER" id="PTHR47773">
    <property type="entry name" value="SI:DKEY-9I5.2-RELATED"/>
    <property type="match status" value="1"/>
</dbReference>
<dbReference type="PANTHER" id="PTHR47773:SF1">
    <property type="entry name" value="C2H2-TYPE DOMAIN-CONTAINING PROTEIN"/>
    <property type="match status" value="1"/>
</dbReference>
<gene>
    <name evidence="2" type="primary">Hypp775</name>
    <name evidence="2" type="ORF">BLAG_LOCUS2272</name>
</gene>
<evidence type="ECO:0000313" key="3">
    <source>
        <dbReference type="Proteomes" id="UP000838412"/>
    </source>
</evidence>
<evidence type="ECO:0000313" key="2">
    <source>
        <dbReference type="EMBL" id="CAH1233522.1"/>
    </source>
</evidence>
<dbReference type="AlphaFoldDB" id="A0A8J9YQG8"/>
<dbReference type="EMBL" id="OV696686">
    <property type="protein sequence ID" value="CAH1233522.1"/>
    <property type="molecule type" value="Genomic_DNA"/>
</dbReference>
<proteinExistence type="predicted"/>
<organism evidence="2 3">
    <name type="scientific">Branchiostoma lanceolatum</name>
    <name type="common">Common lancelet</name>
    <name type="synonym">Amphioxus lanceolatum</name>
    <dbReference type="NCBI Taxonomy" id="7740"/>
    <lineage>
        <taxon>Eukaryota</taxon>
        <taxon>Metazoa</taxon>
        <taxon>Chordata</taxon>
        <taxon>Cephalochordata</taxon>
        <taxon>Leptocardii</taxon>
        <taxon>Amphioxiformes</taxon>
        <taxon>Branchiostomatidae</taxon>
        <taxon>Branchiostoma</taxon>
    </lineage>
</organism>
<dbReference type="Proteomes" id="UP000838412">
    <property type="component" value="Chromosome 1"/>
</dbReference>
<sequence length="748" mass="82539">MPTDKLWGARSLSFTGKATVANDLAATKLWYLASVFIPPDSVIKGINTALFNFLWDNRREMGESSKNPGPSNEKPPEPNSEKPPGPGNEKPPEPSSEKPPGPSNEKPPEPSTKSVEKLGPMAAGLMSRYKKAGEATPQVMYVDRGCCSTYGVSSVEQLFGEWVVDGMLTRLDAFHWMHRFDAAVRTDHHPKYALFKVEFAINTLKGPAGLDDNQVHLFKDVDAIDKVWEAQQKHIECIQDPPDMPMYTITKYATKNGHRLPYYTTARGSNSLEGFHKFLPDMIPGPHCAAIPFQVYLLSGIARWNANREAGSVLGLKGRRNTVYINPLIHRLNERGKRFFGEEEEVNFRPPVPVGEEKIGLEYLFAQSSDDFNTDEHYAETRQVLQTAEEGDGGNEEDIPEDDNVDDVTMAAELDPVVEDVCGSNHVDGFSSVENLAKVLVAIASEGGNLSLSEEDRSKVVEAWNKLELHDRNVHQFHSMYRARWGNPLFGRTKGDPAQASLVQRLKLGKKSAPAHLIDYKNSRLMYCVVKQLWLSPSPYGTSTGTPQKSQITLMYTRLQHRVVVDDPVLSKLGIPLLKINNKSVREFVKRQEALARHNVTNQGLAMMRRQQSVSTQEAPRAPELPTVLPLTDRPQTEYKLIPSFNIQFINNSSPTISATSPTTMASATSATTGTTSPTTGTRGGAKVHFTMDDSIAPSRGKTGRCAMQSSFLVGRESSFESSFPSFPLAGSPAYVTHRANQGAAAPA</sequence>
<feature type="region of interest" description="Disordered" evidence="1">
    <location>
        <begin position="660"/>
        <end position="685"/>
    </location>
</feature>
<keyword evidence="3" id="KW-1185">Reference proteome</keyword>
<feature type="region of interest" description="Disordered" evidence="1">
    <location>
        <begin position="62"/>
        <end position="116"/>
    </location>
</feature>
<reference evidence="2" key="1">
    <citation type="submission" date="2022-01" db="EMBL/GenBank/DDBJ databases">
        <authorList>
            <person name="Braso-Vives M."/>
        </authorList>
    </citation>
    <scope>NUCLEOTIDE SEQUENCE</scope>
</reference>
<name>A0A8J9YQG8_BRALA</name>
<dbReference type="OrthoDB" id="10072098at2759"/>
<evidence type="ECO:0000256" key="1">
    <source>
        <dbReference type="SAM" id="MobiDB-lite"/>
    </source>
</evidence>
<feature type="compositionally biased region" description="Low complexity" evidence="1">
    <location>
        <begin position="660"/>
        <end position="681"/>
    </location>
</feature>
<protein>
    <submittedName>
        <fullName evidence="2">Hypp775 protein</fullName>
    </submittedName>
</protein>